<gene>
    <name evidence="2" type="ORF">AAF712_012928</name>
</gene>
<keyword evidence="3" id="KW-1185">Reference proteome</keyword>
<protein>
    <submittedName>
        <fullName evidence="2">Uncharacterized protein</fullName>
    </submittedName>
</protein>
<evidence type="ECO:0000313" key="2">
    <source>
        <dbReference type="EMBL" id="KAL0060305.1"/>
    </source>
</evidence>
<name>A0ABR2ZGG5_9AGAR</name>
<evidence type="ECO:0000313" key="3">
    <source>
        <dbReference type="Proteomes" id="UP001437256"/>
    </source>
</evidence>
<organism evidence="2 3">
    <name type="scientific">Marasmius tenuissimus</name>
    <dbReference type="NCBI Taxonomy" id="585030"/>
    <lineage>
        <taxon>Eukaryota</taxon>
        <taxon>Fungi</taxon>
        <taxon>Dikarya</taxon>
        <taxon>Basidiomycota</taxon>
        <taxon>Agaricomycotina</taxon>
        <taxon>Agaricomycetes</taxon>
        <taxon>Agaricomycetidae</taxon>
        <taxon>Agaricales</taxon>
        <taxon>Marasmiineae</taxon>
        <taxon>Marasmiaceae</taxon>
        <taxon>Marasmius</taxon>
    </lineage>
</organism>
<dbReference type="Proteomes" id="UP001437256">
    <property type="component" value="Unassembled WGS sequence"/>
</dbReference>
<dbReference type="EMBL" id="JBBXMP010000182">
    <property type="protein sequence ID" value="KAL0060305.1"/>
    <property type="molecule type" value="Genomic_DNA"/>
</dbReference>
<accession>A0ABR2ZGG5</accession>
<sequence>MNDPASSDEDTTNELDRIDRLDMELLGGMTALALDADVTVSVRDKNGSTTGSTGTNTSASSMILTNGSPLHTKTIDTE</sequence>
<comment type="caution">
    <text evidence="2">The sequence shown here is derived from an EMBL/GenBank/DDBJ whole genome shotgun (WGS) entry which is preliminary data.</text>
</comment>
<evidence type="ECO:0000256" key="1">
    <source>
        <dbReference type="SAM" id="MobiDB-lite"/>
    </source>
</evidence>
<reference evidence="2 3" key="1">
    <citation type="submission" date="2024-05" db="EMBL/GenBank/DDBJ databases">
        <title>A draft genome resource for the thread blight pathogen Marasmius tenuissimus strain MS-2.</title>
        <authorList>
            <person name="Yulfo-Soto G.E."/>
            <person name="Baruah I.K."/>
            <person name="Amoako-Attah I."/>
            <person name="Bukari Y."/>
            <person name="Meinhardt L.W."/>
            <person name="Bailey B.A."/>
            <person name="Cohen S.P."/>
        </authorList>
    </citation>
    <scope>NUCLEOTIDE SEQUENCE [LARGE SCALE GENOMIC DNA]</scope>
    <source>
        <strain evidence="2 3">MS-2</strain>
    </source>
</reference>
<feature type="compositionally biased region" description="Polar residues" evidence="1">
    <location>
        <begin position="62"/>
        <end position="71"/>
    </location>
</feature>
<proteinExistence type="predicted"/>
<feature type="compositionally biased region" description="Low complexity" evidence="1">
    <location>
        <begin position="47"/>
        <end position="61"/>
    </location>
</feature>
<feature type="region of interest" description="Disordered" evidence="1">
    <location>
        <begin position="43"/>
        <end position="78"/>
    </location>
</feature>